<dbReference type="RefSeq" id="WP_111570780.1">
    <property type="nucleotide sequence ID" value="NZ_QLME01000001.1"/>
</dbReference>
<dbReference type="AlphaFoldDB" id="A0A4R7Z545"/>
<name>A0A4R7Z545_9FIRM</name>
<dbReference type="EMBL" id="SODA01000007">
    <property type="protein sequence ID" value="TDW05469.1"/>
    <property type="molecule type" value="Genomic_DNA"/>
</dbReference>
<protein>
    <recommendedName>
        <fullName evidence="3">WD40 repeat protein</fullName>
    </recommendedName>
</protein>
<dbReference type="OrthoDB" id="1640114at2"/>
<dbReference type="Gene3D" id="2.130.10.10">
    <property type="entry name" value="YVTN repeat-like/Quinoprotein amine dehydrogenase"/>
    <property type="match status" value="1"/>
</dbReference>
<evidence type="ECO:0008006" key="3">
    <source>
        <dbReference type="Google" id="ProtNLM"/>
    </source>
</evidence>
<sequence length="427" mass="50946">MNIEKNFSELLRRYPNLRKYIKLLYQFIFYNISKFNSSNSKGLLQEFIRKVTHEDEEYYFGYYDKSPWNDKNNKILTLEVLCSDKHPVKTDKAQIGYINLKDNIFKKLTETNTWNLQQGSMLQWLGPDFDDNIIYNALHDNDYCSIIYNLKTKEERIIDKPIYSVSKNGRFALSLNFSRLHRLRPGYGYSNLSDKTKGEKHPQNDGIYLVDLENNTSKLIISLDQIVKINHNSTMEDSEHRFNHLDISPDGKRFSFIHRWEHNNVTQSRFYTADVDGNNIYCLADEEMVSHSCWKNNEEILVWARKNNKDRYYLFKDKTLEFKIIGEEKLTSDGHPSYSPDKRYILTDTYPDRTRHRTLIIYDTQENIRYDIARLFAPFKYHGEVRCDLHPRWSRDGKHVCFDSVHEGERQLYIIENVIEKLEETDK</sequence>
<dbReference type="Proteomes" id="UP000294697">
    <property type="component" value="Unassembled WGS sequence"/>
</dbReference>
<accession>A0A4R7Z545</accession>
<evidence type="ECO:0000313" key="2">
    <source>
        <dbReference type="Proteomes" id="UP000294697"/>
    </source>
</evidence>
<proteinExistence type="predicted"/>
<reference evidence="1 2" key="1">
    <citation type="submission" date="2019-03" db="EMBL/GenBank/DDBJ databases">
        <title>Subsurface microbial communities from deep shales in Ohio and West Virginia, USA.</title>
        <authorList>
            <person name="Wrighton K."/>
        </authorList>
    </citation>
    <scope>NUCLEOTIDE SEQUENCE [LARGE SCALE GENOMIC DNA]</scope>
    <source>
        <strain evidence="1 2">MSL9.2</strain>
    </source>
</reference>
<dbReference type="SUPFAM" id="SSF82171">
    <property type="entry name" value="DPP6 N-terminal domain-like"/>
    <property type="match status" value="1"/>
</dbReference>
<evidence type="ECO:0000313" key="1">
    <source>
        <dbReference type="EMBL" id="TDW05469.1"/>
    </source>
</evidence>
<comment type="caution">
    <text evidence="1">The sequence shown here is derived from an EMBL/GenBank/DDBJ whole genome shotgun (WGS) entry which is preliminary data.</text>
</comment>
<dbReference type="InterPro" id="IPR015943">
    <property type="entry name" value="WD40/YVTN_repeat-like_dom_sf"/>
</dbReference>
<organism evidence="1 2">
    <name type="scientific">Halanaerobium saccharolyticum</name>
    <dbReference type="NCBI Taxonomy" id="43595"/>
    <lineage>
        <taxon>Bacteria</taxon>
        <taxon>Bacillati</taxon>
        <taxon>Bacillota</taxon>
        <taxon>Clostridia</taxon>
        <taxon>Halanaerobiales</taxon>
        <taxon>Halanaerobiaceae</taxon>
        <taxon>Halanaerobium</taxon>
    </lineage>
</organism>
<gene>
    <name evidence="1" type="ORF">C8C77_10780</name>
</gene>